<dbReference type="SUPFAM" id="SSF57756">
    <property type="entry name" value="Retrovirus zinc finger-like domains"/>
    <property type="match status" value="1"/>
</dbReference>
<protein>
    <submittedName>
        <fullName evidence="2">Uncharacterized protein</fullName>
    </submittedName>
</protein>
<dbReference type="EMBL" id="NMUH01011449">
    <property type="protein sequence ID" value="MQM21704.1"/>
    <property type="molecule type" value="Genomic_DNA"/>
</dbReference>
<comment type="caution">
    <text evidence="2">The sequence shown here is derived from an EMBL/GenBank/DDBJ whole genome shotgun (WGS) entry which is preliminary data.</text>
</comment>
<reference evidence="2" key="1">
    <citation type="submission" date="2017-07" db="EMBL/GenBank/DDBJ databases">
        <title>Taro Niue Genome Assembly and Annotation.</title>
        <authorList>
            <person name="Atibalentja N."/>
            <person name="Keating K."/>
            <person name="Fields C.J."/>
        </authorList>
    </citation>
    <scope>NUCLEOTIDE SEQUENCE</scope>
    <source>
        <strain evidence="2">Niue_2</strain>
        <tissue evidence="2">Leaf</tissue>
    </source>
</reference>
<dbReference type="GO" id="GO:0003676">
    <property type="term" value="F:nucleic acid binding"/>
    <property type="evidence" value="ECO:0007669"/>
    <property type="project" value="InterPro"/>
</dbReference>
<dbReference type="InterPro" id="IPR036875">
    <property type="entry name" value="Znf_CCHC_sf"/>
</dbReference>
<dbReference type="Proteomes" id="UP000652761">
    <property type="component" value="Unassembled WGS sequence"/>
</dbReference>
<name>A0A843XPI8_COLES</name>
<evidence type="ECO:0000313" key="2">
    <source>
        <dbReference type="EMBL" id="MQM21704.1"/>
    </source>
</evidence>
<gene>
    <name evidence="2" type="ORF">Taro_054747</name>
</gene>
<dbReference type="GO" id="GO:0008270">
    <property type="term" value="F:zinc ion binding"/>
    <property type="evidence" value="ECO:0007669"/>
    <property type="project" value="InterPro"/>
</dbReference>
<evidence type="ECO:0000256" key="1">
    <source>
        <dbReference type="SAM" id="MobiDB-lite"/>
    </source>
</evidence>
<organism evidence="2 3">
    <name type="scientific">Colocasia esculenta</name>
    <name type="common">Wild taro</name>
    <name type="synonym">Arum esculentum</name>
    <dbReference type="NCBI Taxonomy" id="4460"/>
    <lineage>
        <taxon>Eukaryota</taxon>
        <taxon>Viridiplantae</taxon>
        <taxon>Streptophyta</taxon>
        <taxon>Embryophyta</taxon>
        <taxon>Tracheophyta</taxon>
        <taxon>Spermatophyta</taxon>
        <taxon>Magnoliopsida</taxon>
        <taxon>Liliopsida</taxon>
        <taxon>Araceae</taxon>
        <taxon>Aroideae</taxon>
        <taxon>Colocasieae</taxon>
        <taxon>Colocasia</taxon>
    </lineage>
</organism>
<feature type="region of interest" description="Disordered" evidence="1">
    <location>
        <begin position="42"/>
        <end position="66"/>
    </location>
</feature>
<dbReference type="OrthoDB" id="7608935at2759"/>
<sequence length="138" mass="15607">MVKKVQLPEDATDFTDRIKGKFVKKELTPILTTAKPTISKKCPFSITEGPNQENKPKAFVPNTPAKSNCKHCDKPGRTADECWRKVSACLHCGSREHRIPECLLLKENERRTNVRPRMILTLMRTGMTKSEVKSILAS</sequence>
<dbReference type="AlphaFoldDB" id="A0A843XPI8"/>
<keyword evidence="3" id="KW-1185">Reference proteome</keyword>
<accession>A0A843XPI8</accession>
<proteinExistence type="predicted"/>
<evidence type="ECO:0000313" key="3">
    <source>
        <dbReference type="Proteomes" id="UP000652761"/>
    </source>
</evidence>